<reference evidence="9" key="1">
    <citation type="submission" date="2016-10" db="EMBL/GenBank/DDBJ databases">
        <authorList>
            <person name="Varghese N."/>
            <person name="Submissions S."/>
        </authorList>
    </citation>
    <scope>NUCLEOTIDE SEQUENCE [LARGE SCALE GENOMIC DNA]</scope>
    <source>
        <strain evidence="9">DSM 16108</strain>
    </source>
</reference>
<sequence>MLGFILMLIIGGIVGAIGEAIIGKEVPGGIIGNIILGLIGSALGGYLLGDLGPSLGGIAIIPAIIGAIILVFLYSLIAKKA</sequence>
<dbReference type="Proteomes" id="UP000199589">
    <property type="component" value="Unassembled WGS sequence"/>
</dbReference>
<dbReference type="Pfam" id="PF04226">
    <property type="entry name" value="Transgly_assoc"/>
    <property type="match status" value="1"/>
</dbReference>
<evidence type="ECO:0000313" key="8">
    <source>
        <dbReference type="EMBL" id="SFK24255.1"/>
    </source>
</evidence>
<protein>
    <submittedName>
        <fullName evidence="8">Uncharacterized membrane protein YeaQ/YmgE, transglycosylase-associated protein family</fullName>
    </submittedName>
</protein>
<proteinExistence type="inferred from homology"/>
<evidence type="ECO:0000256" key="4">
    <source>
        <dbReference type="ARBA" id="ARBA00022692"/>
    </source>
</evidence>
<dbReference type="EMBL" id="FOSJ01000017">
    <property type="protein sequence ID" value="SFK24255.1"/>
    <property type="molecule type" value="Genomic_DNA"/>
</dbReference>
<feature type="transmembrane region" description="Helical" evidence="7">
    <location>
        <begin position="30"/>
        <end position="49"/>
    </location>
</feature>
<evidence type="ECO:0000313" key="9">
    <source>
        <dbReference type="Proteomes" id="UP000199589"/>
    </source>
</evidence>
<evidence type="ECO:0000256" key="5">
    <source>
        <dbReference type="ARBA" id="ARBA00022989"/>
    </source>
</evidence>
<dbReference type="GO" id="GO:0005886">
    <property type="term" value="C:plasma membrane"/>
    <property type="evidence" value="ECO:0007669"/>
    <property type="project" value="UniProtKB-SubCell"/>
</dbReference>
<gene>
    <name evidence="8" type="ORF">SAMN04488569_101753</name>
</gene>
<keyword evidence="6 7" id="KW-0472">Membrane</keyword>
<evidence type="ECO:0000256" key="2">
    <source>
        <dbReference type="ARBA" id="ARBA00011006"/>
    </source>
</evidence>
<feature type="transmembrane region" description="Helical" evidence="7">
    <location>
        <begin position="55"/>
        <end position="77"/>
    </location>
</feature>
<keyword evidence="3" id="KW-1003">Cell membrane</keyword>
<dbReference type="STRING" id="258723.GCA_900169305_00124"/>
<organism evidence="8 9">
    <name type="scientific">Marinilactibacillus piezotolerans</name>
    <dbReference type="NCBI Taxonomy" id="258723"/>
    <lineage>
        <taxon>Bacteria</taxon>
        <taxon>Bacillati</taxon>
        <taxon>Bacillota</taxon>
        <taxon>Bacilli</taxon>
        <taxon>Lactobacillales</taxon>
        <taxon>Carnobacteriaceae</taxon>
        <taxon>Marinilactibacillus</taxon>
    </lineage>
</organism>
<name>A0A1I3XXI3_9LACT</name>
<keyword evidence="5 7" id="KW-1133">Transmembrane helix</keyword>
<evidence type="ECO:0000256" key="6">
    <source>
        <dbReference type="ARBA" id="ARBA00023136"/>
    </source>
</evidence>
<comment type="similarity">
    <text evidence="2">Belongs to the UPF0410 family.</text>
</comment>
<dbReference type="InterPro" id="IPR007341">
    <property type="entry name" value="Transgly_assoc"/>
</dbReference>
<keyword evidence="9" id="KW-1185">Reference proteome</keyword>
<comment type="subcellular location">
    <subcellularLocation>
        <location evidence="1">Cell membrane</location>
        <topology evidence="1">Multi-pass membrane protein</topology>
    </subcellularLocation>
</comment>
<dbReference type="PANTHER" id="PTHR33884">
    <property type="entry name" value="UPF0410 PROTEIN YMGE"/>
    <property type="match status" value="1"/>
</dbReference>
<accession>A0A1I3XXI3</accession>
<dbReference type="RefSeq" id="WP_072694550.1">
    <property type="nucleotide sequence ID" value="NZ_FOSJ01000017.1"/>
</dbReference>
<evidence type="ECO:0000256" key="7">
    <source>
        <dbReference type="SAM" id="Phobius"/>
    </source>
</evidence>
<keyword evidence="4 7" id="KW-0812">Transmembrane</keyword>
<evidence type="ECO:0000256" key="3">
    <source>
        <dbReference type="ARBA" id="ARBA00022475"/>
    </source>
</evidence>
<feature type="transmembrane region" description="Helical" evidence="7">
    <location>
        <begin position="6"/>
        <end position="23"/>
    </location>
</feature>
<evidence type="ECO:0000256" key="1">
    <source>
        <dbReference type="ARBA" id="ARBA00004651"/>
    </source>
</evidence>
<dbReference type="AlphaFoldDB" id="A0A1I3XXI3"/>
<dbReference type="PANTHER" id="PTHR33884:SF3">
    <property type="entry name" value="UPF0410 PROTEIN YMGE"/>
    <property type="match status" value="1"/>
</dbReference>